<name>A0AAI9U923_9PEZI</name>
<evidence type="ECO:0000313" key="1">
    <source>
        <dbReference type="EMBL" id="KAK1452617.1"/>
    </source>
</evidence>
<organism evidence="1 2">
    <name type="scientific">Colletotrichum cuscutae</name>
    <dbReference type="NCBI Taxonomy" id="1209917"/>
    <lineage>
        <taxon>Eukaryota</taxon>
        <taxon>Fungi</taxon>
        <taxon>Dikarya</taxon>
        <taxon>Ascomycota</taxon>
        <taxon>Pezizomycotina</taxon>
        <taxon>Sordariomycetes</taxon>
        <taxon>Hypocreomycetidae</taxon>
        <taxon>Glomerellales</taxon>
        <taxon>Glomerellaceae</taxon>
        <taxon>Colletotrichum</taxon>
        <taxon>Colletotrichum acutatum species complex</taxon>
    </lineage>
</organism>
<dbReference type="AlphaFoldDB" id="A0AAI9U923"/>
<gene>
    <name evidence="1" type="ORF">CCUS01_10848</name>
</gene>
<sequence>MPPPSSSRVRFTRTRFSLMLPWIKMNGLGCFTGFNRSQCPIPVARVTRLPEQVFVPLSSAVRADAIHDPGAITPAPVSRFRPVSGRSSCKGKQSTTHSCSICPCPSTVCRFQARAHEIAFQTRHLAQVFLH</sequence>
<dbReference type="EMBL" id="MPDP01000296">
    <property type="protein sequence ID" value="KAK1452617.1"/>
    <property type="molecule type" value="Genomic_DNA"/>
</dbReference>
<keyword evidence="2" id="KW-1185">Reference proteome</keyword>
<comment type="caution">
    <text evidence="1">The sequence shown here is derived from an EMBL/GenBank/DDBJ whole genome shotgun (WGS) entry which is preliminary data.</text>
</comment>
<protein>
    <submittedName>
        <fullName evidence="1">Uncharacterized protein</fullName>
    </submittedName>
</protein>
<reference evidence="1" key="1">
    <citation type="submission" date="2016-11" db="EMBL/GenBank/DDBJ databases">
        <title>The genome sequence of Colletotrichum cuscutae.</title>
        <authorList>
            <person name="Baroncelli R."/>
        </authorList>
    </citation>
    <scope>NUCLEOTIDE SEQUENCE</scope>
    <source>
        <strain evidence="1">IMI 304802</strain>
    </source>
</reference>
<proteinExistence type="predicted"/>
<accession>A0AAI9U923</accession>
<dbReference type="Proteomes" id="UP001239213">
    <property type="component" value="Unassembled WGS sequence"/>
</dbReference>
<evidence type="ECO:0000313" key="2">
    <source>
        <dbReference type="Proteomes" id="UP001239213"/>
    </source>
</evidence>